<dbReference type="PATRIC" id="fig|927665.4.peg.227"/>
<dbReference type="STRING" id="927665.HMPREF1535_00226"/>
<proteinExistence type="predicted"/>
<comment type="caution">
    <text evidence="1">The sequence shown here is derived from an EMBL/GenBank/DDBJ whole genome shotgun (WGS) entry which is preliminary data.</text>
</comment>
<evidence type="ECO:0000313" key="1">
    <source>
        <dbReference type="EMBL" id="KKB59953.1"/>
    </source>
</evidence>
<dbReference type="SUPFAM" id="SSF116960">
    <property type="entry name" value="YfbU-like"/>
    <property type="match status" value="1"/>
</dbReference>
<dbReference type="HOGENOM" id="CLU_101021_1_1_10"/>
<dbReference type="Gene3D" id="1.10.3190.10">
    <property type="entry name" value="yfbu gene product, domain 2"/>
    <property type="match status" value="1"/>
</dbReference>
<dbReference type="Proteomes" id="UP000033047">
    <property type="component" value="Unassembled WGS sequence"/>
</dbReference>
<name>A0A0F5JQ90_9BACT</name>
<evidence type="ECO:0008006" key="3">
    <source>
        <dbReference type="Google" id="ProtNLM"/>
    </source>
</evidence>
<dbReference type="InterPro" id="IPR023146">
    <property type="entry name" value="YfbU_alpha-helical_sf"/>
</dbReference>
<dbReference type="EMBL" id="AQHV01000001">
    <property type="protein sequence ID" value="KKB59953.1"/>
    <property type="molecule type" value="Genomic_DNA"/>
</dbReference>
<accession>A0A0F5JQ90</accession>
<dbReference type="AlphaFoldDB" id="A0A0F5JQ90"/>
<protein>
    <recommendedName>
        <fullName evidence="3">YfbU family protein</fullName>
    </recommendedName>
</protein>
<dbReference type="Gene3D" id="1.10.287.680">
    <property type="entry name" value="Helix hairpin bin"/>
    <property type="match status" value="1"/>
</dbReference>
<dbReference type="InterPro" id="IPR023145">
    <property type="entry name" value="YfbU_helix-hairpin_sf"/>
</dbReference>
<gene>
    <name evidence="1" type="ORF">HMPREF1535_00226</name>
</gene>
<organism evidence="1 2">
    <name type="scientific">Parabacteroides goldsteinii DSM 19448 = WAL 12034</name>
    <dbReference type="NCBI Taxonomy" id="927665"/>
    <lineage>
        <taxon>Bacteria</taxon>
        <taxon>Pseudomonadati</taxon>
        <taxon>Bacteroidota</taxon>
        <taxon>Bacteroidia</taxon>
        <taxon>Bacteroidales</taxon>
        <taxon>Tannerellaceae</taxon>
        <taxon>Parabacteroides</taxon>
    </lineage>
</organism>
<evidence type="ECO:0000313" key="2">
    <source>
        <dbReference type="Proteomes" id="UP000033047"/>
    </source>
</evidence>
<reference evidence="1 2" key="1">
    <citation type="submission" date="2013-04" db="EMBL/GenBank/DDBJ databases">
        <title>The Genome Sequence of Parabacteroides goldsteinii DSM 19448.</title>
        <authorList>
            <consortium name="The Broad Institute Genomics Platform"/>
            <person name="Earl A."/>
            <person name="Ward D."/>
            <person name="Feldgarden M."/>
            <person name="Gevers D."/>
            <person name="Martens E."/>
            <person name="Sakamoto M."/>
            <person name="Benno Y."/>
            <person name="Song Y."/>
            <person name="Liu C."/>
            <person name="Lee J."/>
            <person name="Bolanos M."/>
            <person name="Vaisanen M.L."/>
            <person name="Finegold S.M."/>
            <person name="Walker B."/>
            <person name="Young S."/>
            <person name="Zeng Q."/>
            <person name="Gargeya S."/>
            <person name="Fitzgerald M."/>
            <person name="Haas B."/>
            <person name="Abouelleil A."/>
            <person name="Allen A.W."/>
            <person name="Alvarado L."/>
            <person name="Arachchi H.M."/>
            <person name="Berlin A.M."/>
            <person name="Chapman S.B."/>
            <person name="Gainer-Dewar J."/>
            <person name="Goldberg J."/>
            <person name="Griggs A."/>
            <person name="Gujja S."/>
            <person name="Hansen M."/>
            <person name="Howarth C."/>
            <person name="Imamovic A."/>
            <person name="Ireland A."/>
            <person name="Larimer J."/>
            <person name="McCowan C."/>
            <person name="Murphy C."/>
            <person name="Pearson M."/>
            <person name="Poon T.W."/>
            <person name="Priest M."/>
            <person name="Roberts A."/>
            <person name="Saif S."/>
            <person name="Shea T."/>
            <person name="Sisk P."/>
            <person name="Sykes S."/>
            <person name="Wortman J."/>
            <person name="Nusbaum C."/>
            <person name="Birren B."/>
        </authorList>
    </citation>
    <scope>NUCLEOTIDE SEQUENCE [LARGE SCALE GENOMIC DNA]</scope>
    <source>
        <strain evidence="1 2">DSM 19448</strain>
    </source>
</reference>
<sequence>MANKTYIYNSNVNIMEDIITLTAKERLSYALQLRILEKLSPDDDTLKNLKTAIEEGYTIHYQDLFEILSNELSLEDCRFVLDVLEMYRGLIFSALQINETDIVNKVKFRGFDFNDNLEARMASYARYFVFDLRRYDEIKTNSNGDFSSHMIMQNKYQRMLSIWKEYEYMVRYHLSKEQIESILNA</sequence>
<dbReference type="NCBIfam" id="NF003936">
    <property type="entry name" value="PRK05445.1"/>
    <property type="match status" value="1"/>
</dbReference>
<dbReference type="Pfam" id="PF03887">
    <property type="entry name" value="YfbU"/>
    <property type="match status" value="1"/>
</dbReference>
<dbReference type="InterPro" id="IPR005587">
    <property type="entry name" value="UPF0304_YfbU"/>
</dbReference>